<evidence type="ECO:0000256" key="7">
    <source>
        <dbReference type="ARBA" id="ARBA00022840"/>
    </source>
</evidence>
<dbReference type="HOGENOM" id="CLU_053057_1_1_9"/>
<keyword evidence="13" id="KW-1185">Reference proteome</keyword>
<dbReference type="KEGG" id="awo:Awo_c28790"/>
<evidence type="ECO:0000256" key="5">
    <source>
        <dbReference type="ARBA" id="ARBA00022741"/>
    </source>
</evidence>
<evidence type="ECO:0000259" key="10">
    <source>
        <dbReference type="Pfam" id="PF00288"/>
    </source>
</evidence>
<dbReference type="InterPro" id="IPR036554">
    <property type="entry name" value="GHMP_kinase_C_sf"/>
</dbReference>
<feature type="domain" description="GHMP kinase N-terminal" evidence="10">
    <location>
        <begin position="66"/>
        <end position="144"/>
    </location>
</feature>
<proteinExistence type="inferred from homology"/>
<dbReference type="InterPro" id="IPR006204">
    <property type="entry name" value="GHMP_kinase_N_dom"/>
</dbReference>
<evidence type="ECO:0000313" key="13">
    <source>
        <dbReference type="Proteomes" id="UP000007177"/>
    </source>
</evidence>
<dbReference type="InterPro" id="IPR014721">
    <property type="entry name" value="Ribsml_uS5_D2-typ_fold_subgr"/>
</dbReference>
<sequence>MATIVLKARAKVNLALDVTGIRADGYHEMKMINHSIDLEDQLIFEPCDDEVLLTSNGQSIPLDERNLVMKVVRKIQSQFNITKGIKIHLEKKIPAQAGLAGGSSDAAATLKGLNQLWGLNLSTAELIEIGVTIGADIPYCLIGGTALVEGIGEKITPLQDLDKMFVLVVKPDIDIATPWAFKKLDELTITKHPDITALIELLNNADYEHLQDVIGNVFENVAFACYPEIATLKKALLSQGALAAVMTGSGSTVVGYYRNYELAKRSWERCSDKYKLCFLTQTCEKEGVDDVE</sequence>
<dbReference type="Gene3D" id="3.30.230.10">
    <property type="match status" value="1"/>
</dbReference>
<dbReference type="Pfam" id="PF00288">
    <property type="entry name" value="GHMP_kinases_N"/>
    <property type="match status" value="1"/>
</dbReference>
<dbReference type="RefSeq" id="WP_014357225.1">
    <property type="nucleotide sequence ID" value="NC_016894.1"/>
</dbReference>
<comment type="similarity">
    <text evidence="1 9">Belongs to the GHMP kinase family. IspE subfamily.</text>
</comment>
<dbReference type="GO" id="GO:0019288">
    <property type="term" value="P:isopentenyl diphosphate biosynthetic process, methylerythritol 4-phosphate pathway"/>
    <property type="evidence" value="ECO:0007669"/>
    <property type="project" value="UniProtKB-UniRule"/>
</dbReference>
<dbReference type="InterPro" id="IPR020568">
    <property type="entry name" value="Ribosomal_Su5_D2-typ_SF"/>
</dbReference>
<accession>H6LGW4</accession>
<dbReference type="PANTHER" id="PTHR43527:SF2">
    <property type="entry name" value="4-DIPHOSPHOCYTIDYL-2-C-METHYL-D-ERYTHRITOL KINASE, CHLOROPLASTIC"/>
    <property type="match status" value="1"/>
</dbReference>
<evidence type="ECO:0000256" key="9">
    <source>
        <dbReference type="HAMAP-Rule" id="MF_00061"/>
    </source>
</evidence>
<comment type="pathway">
    <text evidence="9">Isoprenoid biosynthesis; isopentenyl diphosphate biosynthesis via DXP pathway; isopentenyl diphosphate from 1-deoxy-D-xylulose 5-phosphate: step 3/6.</text>
</comment>
<dbReference type="EC" id="2.7.1.148" evidence="2 9"/>
<dbReference type="Proteomes" id="UP000007177">
    <property type="component" value="Chromosome"/>
</dbReference>
<gene>
    <name evidence="9 12" type="primary">ispE</name>
    <name evidence="12" type="ordered locus">Awo_c28790</name>
</gene>
<organism evidence="12 13">
    <name type="scientific">Acetobacterium woodii (strain ATCC 29683 / DSM 1030 / JCM 2381 / KCTC 1655 / WB1)</name>
    <dbReference type="NCBI Taxonomy" id="931626"/>
    <lineage>
        <taxon>Bacteria</taxon>
        <taxon>Bacillati</taxon>
        <taxon>Bacillota</taxon>
        <taxon>Clostridia</taxon>
        <taxon>Eubacteriales</taxon>
        <taxon>Eubacteriaceae</taxon>
        <taxon>Acetobacterium</taxon>
    </lineage>
</organism>
<feature type="active site" evidence="9">
    <location>
        <position position="136"/>
    </location>
</feature>
<evidence type="ECO:0000256" key="3">
    <source>
        <dbReference type="ARBA" id="ARBA00017473"/>
    </source>
</evidence>
<dbReference type="HAMAP" id="MF_00061">
    <property type="entry name" value="IspE"/>
    <property type="match status" value="1"/>
</dbReference>
<dbReference type="EMBL" id="CP002987">
    <property type="protein sequence ID" value="AFA49628.1"/>
    <property type="molecule type" value="Genomic_DNA"/>
</dbReference>
<dbReference type="GO" id="GO:0050515">
    <property type="term" value="F:4-(cytidine 5'-diphospho)-2-C-methyl-D-erythritol kinase activity"/>
    <property type="evidence" value="ECO:0007669"/>
    <property type="project" value="UniProtKB-UniRule"/>
</dbReference>
<reference evidence="13" key="1">
    <citation type="submission" date="2011-07" db="EMBL/GenBank/DDBJ databases">
        <title>Complete genome sequence of Acetobacterium woodii.</title>
        <authorList>
            <person name="Poehlein A."/>
            <person name="Schmidt S."/>
            <person name="Kaster A.-K."/>
            <person name="Goenrich M."/>
            <person name="Vollmers J."/>
            <person name="Thuermer A."/>
            <person name="Gottschalk G."/>
            <person name="Thauer R.K."/>
            <person name="Daniel R."/>
            <person name="Mueller V."/>
        </authorList>
    </citation>
    <scope>NUCLEOTIDE SEQUENCE [LARGE SCALE GENOMIC DNA]</scope>
    <source>
        <strain evidence="13">ATCC 29683 / DSM 1030 / JCM 2381 / KCTC 1655 / WB1</strain>
    </source>
</reference>
<name>H6LGW4_ACEWD</name>
<feature type="active site" evidence="9">
    <location>
        <position position="11"/>
    </location>
</feature>
<keyword evidence="5 9" id="KW-0547">Nucleotide-binding</keyword>
<reference evidence="12 13" key="2">
    <citation type="journal article" date="2012" name="PLoS ONE">
        <title>An ancient pathway combining carbon dioxide fixation with the generation and utilization of a sodium ion gradient for ATP synthesis.</title>
        <authorList>
            <person name="Poehlein A."/>
            <person name="Schmidt S."/>
            <person name="Kaster A.K."/>
            <person name="Goenrich M."/>
            <person name="Vollmers J."/>
            <person name="Thurmer A."/>
            <person name="Bertsch J."/>
            <person name="Schuchmann K."/>
            <person name="Voigt B."/>
            <person name="Hecker M."/>
            <person name="Daniel R."/>
            <person name="Thauer R.K."/>
            <person name="Gottschalk G."/>
            <person name="Muller V."/>
        </authorList>
    </citation>
    <scope>NUCLEOTIDE SEQUENCE [LARGE SCALE GENOMIC DNA]</scope>
    <source>
        <strain evidence="13">ATCC 29683 / DSM 1030 / JCM 2381 / KCTC 1655 / WB1</strain>
    </source>
</reference>
<dbReference type="GO" id="GO:0016114">
    <property type="term" value="P:terpenoid biosynthetic process"/>
    <property type="evidence" value="ECO:0007669"/>
    <property type="project" value="UniProtKB-UniRule"/>
</dbReference>
<feature type="binding site" evidence="9">
    <location>
        <begin position="94"/>
        <end position="104"/>
    </location>
    <ligand>
        <name>ATP</name>
        <dbReference type="ChEBI" id="CHEBI:30616"/>
    </ligand>
</feature>
<comment type="function">
    <text evidence="9">Catalyzes the phosphorylation of the position 2 hydroxy group of 4-diphosphocytidyl-2C-methyl-D-erythritol.</text>
</comment>
<keyword evidence="4 9" id="KW-0808">Transferase</keyword>
<dbReference type="InterPro" id="IPR004424">
    <property type="entry name" value="IspE"/>
</dbReference>
<dbReference type="SUPFAM" id="SSF54211">
    <property type="entry name" value="Ribosomal protein S5 domain 2-like"/>
    <property type="match status" value="1"/>
</dbReference>
<keyword evidence="9" id="KW-0414">Isoprene biosynthesis</keyword>
<evidence type="ECO:0000256" key="1">
    <source>
        <dbReference type="ARBA" id="ARBA00009684"/>
    </source>
</evidence>
<feature type="domain" description="GHMP kinase C-terminal" evidence="11">
    <location>
        <begin position="199"/>
        <end position="274"/>
    </location>
</feature>
<keyword evidence="6 9" id="KW-0418">Kinase</keyword>
<evidence type="ECO:0000256" key="8">
    <source>
        <dbReference type="ARBA" id="ARBA00032554"/>
    </source>
</evidence>
<dbReference type="STRING" id="931626.Awo_c28790"/>
<dbReference type="UniPathway" id="UPA00056">
    <property type="reaction ID" value="UER00094"/>
</dbReference>
<dbReference type="NCBIfam" id="TIGR00154">
    <property type="entry name" value="ispE"/>
    <property type="match status" value="1"/>
</dbReference>
<dbReference type="AlphaFoldDB" id="H6LGW4"/>
<evidence type="ECO:0000313" key="12">
    <source>
        <dbReference type="EMBL" id="AFA49628.1"/>
    </source>
</evidence>
<evidence type="ECO:0000256" key="6">
    <source>
        <dbReference type="ARBA" id="ARBA00022777"/>
    </source>
</evidence>
<comment type="catalytic activity">
    <reaction evidence="9">
        <text>4-CDP-2-C-methyl-D-erythritol + ATP = 4-CDP-2-C-methyl-D-erythritol 2-phosphate + ADP + H(+)</text>
        <dbReference type="Rhea" id="RHEA:18437"/>
        <dbReference type="ChEBI" id="CHEBI:15378"/>
        <dbReference type="ChEBI" id="CHEBI:30616"/>
        <dbReference type="ChEBI" id="CHEBI:57823"/>
        <dbReference type="ChEBI" id="CHEBI:57919"/>
        <dbReference type="ChEBI" id="CHEBI:456216"/>
        <dbReference type="EC" id="2.7.1.148"/>
    </reaction>
</comment>
<dbReference type="GO" id="GO:0005524">
    <property type="term" value="F:ATP binding"/>
    <property type="evidence" value="ECO:0007669"/>
    <property type="project" value="UniProtKB-UniRule"/>
</dbReference>
<dbReference type="SUPFAM" id="SSF55060">
    <property type="entry name" value="GHMP Kinase, C-terminal domain"/>
    <property type="match status" value="1"/>
</dbReference>
<dbReference type="OrthoDB" id="9809438at2"/>
<dbReference type="InterPro" id="IPR013750">
    <property type="entry name" value="GHMP_kinase_C_dom"/>
</dbReference>
<dbReference type="PANTHER" id="PTHR43527">
    <property type="entry name" value="4-DIPHOSPHOCYTIDYL-2-C-METHYL-D-ERYTHRITOL KINASE, CHLOROPLASTIC"/>
    <property type="match status" value="1"/>
</dbReference>
<protein>
    <recommendedName>
        <fullName evidence="3 9">4-diphosphocytidyl-2-C-methyl-D-erythritol kinase</fullName>
        <shortName evidence="9">CMK</shortName>
        <ecNumber evidence="2 9">2.7.1.148</ecNumber>
    </recommendedName>
    <alternativeName>
        <fullName evidence="8 9">4-(cytidine-5'-diphospho)-2-C-methyl-D-erythritol kinase</fullName>
    </alternativeName>
</protein>
<evidence type="ECO:0000256" key="2">
    <source>
        <dbReference type="ARBA" id="ARBA00012052"/>
    </source>
</evidence>
<keyword evidence="7 9" id="KW-0067">ATP-binding</keyword>
<dbReference type="Pfam" id="PF08544">
    <property type="entry name" value="GHMP_kinases_C"/>
    <property type="match status" value="1"/>
</dbReference>
<dbReference type="eggNOG" id="COG1947">
    <property type="taxonomic scope" value="Bacteria"/>
</dbReference>
<evidence type="ECO:0000256" key="4">
    <source>
        <dbReference type="ARBA" id="ARBA00022679"/>
    </source>
</evidence>
<evidence type="ECO:0000259" key="11">
    <source>
        <dbReference type="Pfam" id="PF08544"/>
    </source>
</evidence>
<dbReference type="Gene3D" id="3.30.70.890">
    <property type="entry name" value="GHMP kinase, C-terminal domain"/>
    <property type="match status" value="1"/>
</dbReference>
<dbReference type="PIRSF" id="PIRSF010376">
    <property type="entry name" value="IspE"/>
    <property type="match status" value="1"/>
</dbReference>